<evidence type="ECO:0000256" key="1">
    <source>
        <dbReference type="SAM" id="MobiDB-lite"/>
    </source>
</evidence>
<comment type="caution">
    <text evidence="2">The sequence shown here is derived from an EMBL/GenBank/DDBJ whole genome shotgun (WGS) entry which is preliminary data.</text>
</comment>
<gene>
    <name evidence="2" type="ORF">S03H2_30127</name>
</gene>
<feature type="compositionally biased region" description="Basic residues" evidence="1">
    <location>
        <begin position="41"/>
        <end position="50"/>
    </location>
</feature>
<proteinExistence type="predicted"/>
<evidence type="ECO:0000313" key="2">
    <source>
        <dbReference type="EMBL" id="GAH53849.1"/>
    </source>
</evidence>
<feature type="compositionally biased region" description="Basic and acidic residues" evidence="1">
    <location>
        <begin position="15"/>
        <end position="26"/>
    </location>
</feature>
<accession>X1HJ42</accession>
<protein>
    <submittedName>
        <fullName evidence="2">Uncharacterized protein</fullName>
    </submittedName>
</protein>
<organism evidence="2">
    <name type="scientific">marine sediment metagenome</name>
    <dbReference type="NCBI Taxonomy" id="412755"/>
    <lineage>
        <taxon>unclassified sequences</taxon>
        <taxon>metagenomes</taxon>
        <taxon>ecological metagenomes</taxon>
    </lineage>
</organism>
<name>X1HJ42_9ZZZZ</name>
<sequence>MQEGKFDEASQIWFTEKKGKPPDMRRLQGAMFMDRPDLWQKPKRNRRKRVAKEQQSLF</sequence>
<dbReference type="AlphaFoldDB" id="X1HJ42"/>
<feature type="region of interest" description="Disordered" evidence="1">
    <location>
        <begin position="1"/>
        <end position="58"/>
    </location>
</feature>
<dbReference type="EMBL" id="BARU01018214">
    <property type="protein sequence ID" value="GAH53849.1"/>
    <property type="molecule type" value="Genomic_DNA"/>
</dbReference>
<reference evidence="2" key="1">
    <citation type="journal article" date="2014" name="Front. Microbiol.">
        <title>High frequency of phylogenetically diverse reductive dehalogenase-homologous genes in deep subseafloor sedimentary metagenomes.</title>
        <authorList>
            <person name="Kawai M."/>
            <person name="Futagami T."/>
            <person name="Toyoda A."/>
            <person name="Takaki Y."/>
            <person name="Nishi S."/>
            <person name="Hori S."/>
            <person name="Arai W."/>
            <person name="Tsubouchi T."/>
            <person name="Morono Y."/>
            <person name="Uchiyama I."/>
            <person name="Ito T."/>
            <person name="Fujiyama A."/>
            <person name="Inagaki F."/>
            <person name="Takami H."/>
        </authorList>
    </citation>
    <scope>NUCLEOTIDE SEQUENCE</scope>
    <source>
        <strain evidence="2">Expedition CK06-06</strain>
    </source>
</reference>